<evidence type="ECO:0000256" key="1">
    <source>
        <dbReference type="ARBA" id="ARBA00008857"/>
    </source>
</evidence>
<dbReference type="PANTHER" id="PTHR30349:SF41">
    <property type="entry name" value="INTEGRASE_RECOMBINASE PROTEIN MJ0367-RELATED"/>
    <property type="match status" value="1"/>
</dbReference>
<dbReference type="PROSITE" id="PS51898">
    <property type="entry name" value="TYR_RECOMBINASE"/>
    <property type="match status" value="1"/>
</dbReference>
<keyword evidence="3 5" id="KW-0238">DNA-binding</keyword>
<dbReference type="PANTHER" id="PTHR30349">
    <property type="entry name" value="PHAGE INTEGRASE-RELATED"/>
    <property type="match status" value="1"/>
</dbReference>
<evidence type="ECO:0000259" key="6">
    <source>
        <dbReference type="PROSITE" id="PS51898"/>
    </source>
</evidence>
<dbReference type="InterPro" id="IPR002104">
    <property type="entry name" value="Integrase_catalytic"/>
</dbReference>
<dbReference type="InterPro" id="IPR050090">
    <property type="entry name" value="Tyrosine_recombinase_XerCD"/>
</dbReference>
<dbReference type="Pfam" id="PF00589">
    <property type="entry name" value="Phage_integrase"/>
    <property type="match status" value="1"/>
</dbReference>
<feature type="domain" description="Core-binding (CB)" evidence="7">
    <location>
        <begin position="74"/>
        <end position="161"/>
    </location>
</feature>
<evidence type="ECO:0000256" key="4">
    <source>
        <dbReference type="ARBA" id="ARBA00023172"/>
    </source>
</evidence>
<proteinExistence type="inferred from homology"/>
<name>A0AAU7DNU9_9BACT</name>
<dbReference type="AlphaFoldDB" id="A0AAU7DNU9"/>
<dbReference type="InterPro" id="IPR013762">
    <property type="entry name" value="Integrase-like_cat_sf"/>
</dbReference>
<comment type="similarity">
    <text evidence="1">Belongs to the 'phage' integrase family.</text>
</comment>
<evidence type="ECO:0000256" key="2">
    <source>
        <dbReference type="ARBA" id="ARBA00022908"/>
    </source>
</evidence>
<accession>A0AAU7DNU9</accession>
<dbReference type="InterPro" id="IPR044068">
    <property type="entry name" value="CB"/>
</dbReference>
<evidence type="ECO:0000256" key="5">
    <source>
        <dbReference type="PROSITE-ProRule" id="PRU01248"/>
    </source>
</evidence>
<reference evidence="8" key="1">
    <citation type="submission" date="2023-03" db="EMBL/GenBank/DDBJ databases">
        <title>Edaphobacter sp.</title>
        <authorList>
            <person name="Huber K.J."/>
            <person name="Papendorf J."/>
            <person name="Pilke C."/>
            <person name="Bunk B."/>
            <person name="Sproeer C."/>
            <person name="Pester M."/>
        </authorList>
    </citation>
    <scope>NUCLEOTIDE SEQUENCE</scope>
    <source>
        <strain evidence="8">DSM 110680</strain>
    </source>
</reference>
<dbReference type="InterPro" id="IPR011010">
    <property type="entry name" value="DNA_brk_join_enz"/>
</dbReference>
<dbReference type="InterPro" id="IPR010998">
    <property type="entry name" value="Integrase_recombinase_N"/>
</dbReference>
<keyword evidence="2" id="KW-0229">DNA integration</keyword>
<dbReference type="EMBL" id="CP121196">
    <property type="protein sequence ID" value="XBH18740.1"/>
    <property type="molecule type" value="Genomic_DNA"/>
</dbReference>
<evidence type="ECO:0000256" key="3">
    <source>
        <dbReference type="ARBA" id="ARBA00023125"/>
    </source>
</evidence>
<gene>
    <name evidence="8" type="ORF">P8935_05355</name>
</gene>
<protein>
    <submittedName>
        <fullName evidence="8">Site-specific integrase</fullName>
    </submittedName>
</protein>
<dbReference type="CDD" id="cd01189">
    <property type="entry name" value="INT_ICEBs1_C_like"/>
    <property type="match status" value="1"/>
</dbReference>
<dbReference type="PROSITE" id="PS51900">
    <property type="entry name" value="CB"/>
    <property type="match status" value="1"/>
</dbReference>
<sequence length="402" mass="46197">MKAQRYQRGSLALRKRQRQPDLWEFRFYTEERGRTVYRRQPVGSVVDFPTRKDAEKAVAKLRVKVNDGAAFAPITIEQLVDHYKLHELPENHSFSTMAGYTNILDTQVLPKWGECSLSEIKSMNVENWLRVLKKKRDGKPASPGYRSKIRNLMSALFSHAIRNEWAVTNPITAVRTSAKRLRTPDILAPEEFRALLGELDLRERVLLLLVGATGLRRGELIALRWSDLDFENLLVNVTHSVWHSIEGNTKTAASRRPVPMPPLVAAELEKWRSESIYRSNEDYVFASDLKKGTQPLQPEMILRRHIRPALERLHISKRVGWHTFRHGLATLLRQNGVDVKVAQELLRHANSRITLDIYQQSVPEERRAAQALAFRNLVGGPENRTIKHHDLEEKEEVVLGTA</sequence>
<dbReference type="RefSeq" id="WP_348263958.1">
    <property type="nucleotide sequence ID" value="NZ_CP121196.1"/>
</dbReference>
<dbReference type="GO" id="GO:0003677">
    <property type="term" value="F:DNA binding"/>
    <property type="evidence" value="ECO:0007669"/>
    <property type="project" value="UniProtKB-UniRule"/>
</dbReference>
<dbReference type="GO" id="GO:0006310">
    <property type="term" value="P:DNA recombination"/>
    <property type="evidence" value="ECO:0007669"/>
    <property type="project" value="UniProtKB-KW"/>
</dbReference>
<dbReference type="GO" id="GO:0015074">
    <property type="term" value="P:DNA integration"/>
    <property type="evidence" value="ECO:0007669"/>
    <property type="project" value="UniProtKB-KW"/>
</dbReference>
<dbReference type="Gene3D" id="1.10.150.130">
    <property type="match status" value="1"/>
</dbReference>
<evidence type="ECO:0000313" key="8">
    <source>
        <dbReference type="EMBL" id="XBH18740.1"/>
    </source>
</evidence>
<dbReference type="SUPFAM" id="SSF56349">
    <property type="entry name" value="DNA breaking-rejoining enzymes"/>
    <property type="match status" value="1"/>
</dbReference>
<keyword evidence="4" id="KW-0233">DNA recombination</keyword>
<feature type="domain" description="Tyr recombinase" evidence="6">
    <location>
        <begin position="182"/>
        <end position="372"/>
    </location>
</feature>
<dbReference type="Gene3D" id="1.10.443.10">
    <property type="entry name" value="Intergrase catalytic core"/>
    <property type="match status" value="1"/>
</dbReference>
<evidence type="ECO:0000259" key="7">
    <source>
        <dbReference type="PROSITE" id="PS51900"/>
    </source>
</evidence>
<organism evidence="8">
    <name type="scientific">Telmatobacter sp. DSM 110680</name>
    <dbReference type="NCBI Taxonomy" id="3036704"/>
    <lineage>
        <taxon>Bacteria</taxon>
        <taxon>Pseudomonadati</taxon>
        <taxon>Acidobacteriota</taxon>
        <taxon>Terriglobia</taxon>
        <taxon>Terriglobales</taxon>
        <taxon>Acidobacteriaceae</taxon>
        <taxon>Telmatobacter</taxon>
    </lineage>
</organism>